<feature type="region of interest" description="Disordered" evidence="1">
    <location>
        <begin position="221"/>
        <end position="241"/>
    </location>
</feature>
<sequence>MAKTNAALKHIAHDTAKANKSPRAKIHSERFNGNLFEGKTPKSNLGTGTPADSDNLSMVVQRSTKSATTGDGRDSEQTESHRTPDDDIYKDQKVFDVHPPELLEERVHKGTSTEEEPFSDVGAKAHGNTMLPHQNFAKDLITQPSARVLHPKDEEGKVGVGTRNSSSLDKQIHINLSPAPARHSLDIYTPQPVNVLGDKLLDASTAQDWAIPKPNSSVYMGKEGLASKSSNKPSNSAHSEMSSPMFELGIKNGIRRLFTEIFSLLKE</sequence>
<gene>
    <name evidence="2" type="ORF">OCU04_011226</name>
</gene>
<feature type="compositionally biased region" description="Polar residues" evidence="1">
    <location>
        <begin position="41"/>
        <end position="69"/>
    </location>
</feature>
<comment type="caution">
    <text evidence="2">The sequence shown here is derived from an EMBL/GenBank/DDBJ whole genome shotgun (WGS) entry which is preliminary data.</text>
</comment>
<feature type="region of interest" description="Disordered" evidence="1">
    <location>
        <begin position="1"/>
        <end position="92"/>
    </location>
</feature>
<accession>A0A9X0AB19</accession>
<evidence type="ECO:0000256" key="1">
    <source>
        <dbReference type="SAM" id="MobiDB-lite"/>
    </source>
</evidence>
<keyword evidence="3" id="KW-1185">Reference proteome</keyword>
<dbReference type="EMBL" id="JAPEIS010000014">
    <property type="protein sequence ID" value="KAJ8059570.1"/>
    <property type="molecule type" value="Genomic_DNA"/>
</dbReference>
<dbReference type="Proteomes" id="UP001152300">
    <property type="component" value="Unassembled WGS sequence"/>
</dbReference>
<organism evidence="2 3">
    <name type="scientific">Sclerotinia nivalis</name>
    <dbReference type="NCBI Taxonomy" id="352851"/>
    <lineage>
        <taxon>Eukaryota</taxon>
        <taxon>Fungi</taxon>
        <taxon>Dikarya</taxon>
        <taxon>Ascomycota</taxon>
        <taxon>Pezizomycotina</taxon>
        <taxon>Leotiomycetes</taxon>
        <taxon>Helotiales</taxon>
        <taxon>Sclerotiniaceae</taxon>
        <taxon>Sclerotinia</taxon>
    </lineage>
</organism>
<reference evidence="2" key="1">
    <citation type="submission" date="2022-11" db="EMBL/GenBank/DDBJ databases">
        <title>Genome Resource of Sclerotinia nivalis Strain SnTB1, a Plant Pathogen Isolated from American Ginseng.</title>
        <authorList>
            <person name="Fan S."/>
        </authorList>
    </citation>
    <scope>NUCLEOTIDE SEQUENCE</scope>
    <source>
        <strain evidence="2">SnTB1</strain>
    </source>
</reference>
<feature type="compositionally biased region" description="Basic and acidic residues" evidence="1">
    <location>
        <begin position="71"/>
        <end position="92"/>
    </location>
</feature>
<evidence type="ECO:0000313" key="2">
    <source>
        <dbReference type="EMBL" id="KAJ8059570.1"/>
    </source>
</evidence>
<feature type="compositionally biased region" description="Low complexity" evidence="1">
    <location>
        <begin position="226"/>
        <end position="239"/>
    </location>
</feature>
<proteinExistence type="predicted"/>
<evidence type="ECO:0000313" key="3">
    <source>
        <dbReference type="Proteomes" id="UP001152300"/>
    </source>
</evidence>
<name>A0A9X0AB19_9HELO</name>
<protein>
    <submittedName>
        <fullName evidence="2">Uncharacterized protein</fullName>
    </submittedName>
</protein>
<dbReference type="AlphaFoldDB" id="A0A9X0AB19"/>